<dbReference type="PANTHER" id="PTHR35318">
    <property type="entry name" value="BNAA10G08410D PROTEIN"/>
    <property type="match status" value="1"/>
</dbReference>
<dbReference type="EMBL" id="JACGWJ010000024">
    <property type="protein sequence ID" value="KAL0319775.1"/>
    <property type="molecule type" value="Genomic_DNA"/>
</dbReference>
<reference evidence="2" key="1">
    <citation type="submission" date="2020-06" db="EMBL/GenBank/DDBJ databases">
        <authorList>
            <person name="Li T."/>
            <person name="Hu X."/>
            <person name="Zhang T."/>
            <person name="Song X."/>
            <person name="Zhang H."/>
            <person name="Dai N."/>
            <person name="Sheng W."/>
            <person name="Hou X."/>
            <person name="Wei L."/>
        </authorList>
    </citation>
    <scope>NUCLEOTIDE SEQUENCE</scope>
    <source>
        <strain evidence="2">G02</strain>
        <tissue evidence="2">Leaf</tissue>
    </source>
</reference>
<gene>
    <name evidence="2" type="ORF">Sradi_5239000</name>
</gene>
<organism evidence="2">
    <name type="scientific">Sesamum radiatum</name>
    <name type="common">Black benniseed</name>
    <dbReference type="NCBI Taxonomy" id="300843"/>
    <lineage>
        <taxon>Eukaryota</taxon>
        <taxon>Viridiplantae</taxon>
        <taxon>Streptophyta</taxon>
        <taxon>Embryophyta</taxon>
        <taxon>Tracheophyta</taxon>
        <taxon>Spermatophyta</taxon>
        <taxon>Magnoliopsida</taxon>
        <taxon>eudicotyledons</taxon>
        <taxon>Gunneridae</taxon>
        <taxon>Pentapetalae</taxon>
        <taxon>asterids</taxon>
        <taxon>lamiids</taxon>
        <taxon>Lamiales</taxon>
        <taxon>Pedaliaceae</taxon>
        <taxon>Sesamum</taxon>
    </lineage>
</organism>
<dbReference type="PANTHER" id="PTHR35318:SF2">
    <property type="entry name" value="OS08G0138900 PROTEIN"/>
    <property type="match status" value="1"/>
</dbReference>
<feature type="region of interest" description="Disordered" evidence="1">
    <location>
        <begin position="68"/>
        <end position="88"/>
    </location>
</feature>
<proteinExistence type="predicted"/>
<evidence type="ECO:0000313" key="2">
    <source>
        <dbReference type="EMBL" id="KAL0319775.1"/>
    </source>
</evidence>
<comment type="caution">
    <text evidence="2">The sequence shown here is derived from an EMBL/GenBank/DDBJ whole genome shotgun (WGS) entry which is preliminary data.</text>
</comment>
<protein>
    <submittedName>
        <fullName evidence="2">Uncharacterized protein</fullName>
    </submittedName>
</protein>
<sequence length="121" mass="13488">MKFFSELGSCWGVAMVRPAAEDGPQAEGQEGNRRTGGCTTRKRLSKLKSSGGAMRHWKPKLNSISEENPLLELNRGGSVSRSSAGADERKRPLFRFKSAAKDAPPRSHGEDYYWYILIIFL</sequence>
<dbReference type="AlphaFoldDB" id="A0AAW2LKU0"/>
<accession>A0AAW2LKU0</accession>
<reference evidence="2" key="2">
    <citation type="journal article" date="2024" name="Plant">
        <title>Genomic evolution and insights into agronomic trait innovations of Sesamum species.</title>
        <authorList>
            <person name="Miao H."/>
            <person name="Wang L."/>
            <person name="Qu L."/>
            <person name="Liu H."/>
            <person name="Sun Y."/>
            <person name="Le M."/>
            <person name="Wang Q."/>
            <person name="Wei S."/>
            <person name="Zheng Y."/>
            <person name="Lin W."/>
            <person name="Duan Y."/>
            <person name="Cao H."/>
            <person name="Xiong S."/>
            <person name="Wang X."/>
            <person name="Wei L."/>
            <person name="Li C."/>
            <person name="Ma Q."/>
            <person name="Ju M."/>
            <person name="Zhao R."/>
            <person name="Li G."/>
            <person name="Mu C."/>
            <person name="Tian Q."/>
            <person name="Mei H."/>
            <person name="Zhang T."/>
            <person name="Gao T."/>
            <person name="Zhang H."/>
        </authorList>
    </citation>
    <scope>NUCLEOTIDE SEQUENCE</scope>
    <source>
        <strain evidence="2">G02</strain>
    </source>
</reference>
<feature type="compositionally biased region" description="Low complexity" evidence="1">
    <location>
        <begin position="75"/>
        <end position="85"/>
    </location>
</feature>
<name>A0AAW2LKU0_SESRA</name>
<evidence type="ECO:0000256" key="1">
    <source>
        <dbReference type="SAM" id="MobiDB-lite"/>
    </source>
</evidence>